<organism evidence="1 2">
    <name type="scientific">Microbacterium esteraromaticum</name>
    <dbReference type="NCBI Taxonomy" id="57043"/>
    <lineage>
        <taxon>Bacteria</taxon>
        <taxon>Bacillati</taxon>
        <taxon>Actinomycetota</taxon>
        <taxon>Actinomycetes</taxon>
        <taxon>Micrococcales</taxon>
        <taxon>Microbacteriaceae</taxon>
        <taxon>Microbacterium</taxon>
    </lineage>
</organism>
<accession>A0A939DUB1</accession>
<dbReference type="AlphaFoldDB" id="A0A939DUB1"/>
<evidence type="ECO:0000313" key="2">
    <source>
        <dbReference type="Proteomes" id="UP000664385"/>
    </source>
</evidence>
<sequence>MLAFIAADARHGRFANWGLSTVIDENTGGPVIEVDVFDALHAAAGIDAHYPVGNAGVLHVYGYWFSEVMTPYGRKRDRWQDGELALALGQAPDAFHLSDVGATTPLQRVTAAALPYLEAPGDDVVARGDVRLGGLDARVVLVRADASSVHALIYGIRVEGAWRLITTFPFSGDADAVVAEFVAEPRLRWNAAASEGA</sequence>
<proteinExistence type="predicted"/>
<name>A0A939DUB1_9MICO</name>
<reference evidence="1" key="1">
    <citation type="submission" date="2020-12" db="EMBL/GenBank/DDBJ databases">
        <title>PHA producing bacteria isolated from mangrove.</title>
        <authorList>
            <person name="Zheng W."/>
            <person name="Yu S."/>
            <person name="Huang Y."/>
        </authorList>
    </citation>
    <scope>NUCLEOTIDE SEQUENCE</scope>
    <source>
        <strain evidence="1">GN8-5</strain>
    </source>
</reference>
<comment type="caution">
    <text evidence="1">The sequence shown here is derived from an EMBL/GenBank/DDBJ whole genome shotgun (WGS) entry which is preliminary data.</text>
</comment>
<dbReference type="RefSeq" id="WP_206822804.1">
    <property type="nucleotide sequence ID" value="NZ_JAEMWU010000001.1"/>
</dbReference>
<dbReference type="EMBL" id="JAEMWU010000001">
    <property type="protein sequence ID" value="MBN8205139.1"/>
    <property type="molecule type" value="Genomic_DNA"/>
</dbReference>
<gene>
    <name evidence="1" type="ORF">JF543_04105</name>
</gene>
<evidence type="ECO:0000313" key="1">
    <source>
        <dbReference type="EMBL" id="MBN8205139.1"/>
    </source>
</evidence>
<dbReference type="Proteomes" id="UP000664385">
    <property type="component" value="Unassembled WGS sequence"/>
</dbReference>
<protein>
    <submittedName>
        <fullName evidence="1">Amino acid deaminase</fullName>
    </submittedName>
</protein>